<keyword evidence="3" id="KW-1185">Reference proteome</keyword>
<keyword evidence="1" id="KW-1133">Transmembrane helix</keyword>
<feature type="transmembrane region" description="Helical" evidence="1">
    <location>
        <begin position="69"/>
        <end position="90"/>
    </location>
</feature>
<feature type="transmembrane region" description="Helical" evidence="1">
    <location>
        <begin position="157"/>
        <end position="177"/>
    </location>
</feature>
<keyword evidence="1" id="KW-0812">Transmembrane</keyword>
<dbReference type="EMBL" id="NGJU01000004">
    <property type="protein sequence ID" value="RST97104.1"/>
    <property type="molecule type" value="Genomic_DNA"/>
</dbReference>
<evidence type="ECO:0000313" key="2">
    <source>
        <dbReference type="EMBL" id="RST97104.1"/>
    </source>
</evidence>
<accession>A0A429ZTW8</accession>
<dbReference type="Proteomes" id="UP000287239">
    <property type="component" value="Unassembled WGS sequence"/>
</dbReference>
<evidence type="ECO:0000256" key="1">
    <source>
        <dbReference type="SAM" id="Phobius"/>
    </source>
</evidence>
<feature type="transmembrane region" description="Helical" evidence="1">
    <location>
        <begin position="216"/>
        <end position="233"/>
    </location>
</feature>
<organism evidence="2 3">
    <name type="scientific">Vagococcus salmoninarum</name>
    <dbReference type="NCBI Taxonomy" id="2739"/>
    <lineage>
        <taxon>Bacteria</taxon>
        <taxon>Bacillati</taxon>
        <taxon>Bacillota</taxon>
        <taxon>Bacilli</taxon>
        <taxon>Lactobacillales</taxon>
        <taxon>Enterococcaceae</taxon>
        <taxon>Vagococcus</taxon>
    </lineage>
</organism>
<dbReference type="GeneID" id="98567528"/>
<dbReference type="RefSeq" id="WP_126778704.1">
    <property type="nucleotide sequence ID" value="NZ_NGJU01000004.1"/>
</dbReference>
<dbReference type="AlphaFoldDB" id="A0A429ZTW8"/>
<feature type="transmembrane region" description="Helical" evidence="1">
    <location>
        <begin position="184"/>
        <end position="210"/>
    </location>
</feature>
<feature type="transmembrane region" description="Helical" evidence="1">
    <location>
        <begin position="7"/>
        <end position="26"/>
    </location>
</feature>
<proteinExistence type="predicted"/>
<keyword evidence="1" id="KW-0472">Membrane</keyword>
<gene>
    <name evidence="2" type="ORF">CBF35_04035</name>
</gene>
<evidence type="ECO:0000313" key="3">
    <source>
        <dbReference type="Proteomes" id="UP000287239"/>
    </source>
</evidence>
<protein>
    <submittedName>
        <fullName evidence="2">Uncharacterized protein</fullName>
    </submittedName>
</protein>
<feature type="transmembrane region" description="Helical" evidence="1">
    <location>
        <begin position="111"/>
        <end position="137"/>
    </location>
</feature>
<reference evidence="2 3" key="1">
    <citation type="submission" date="2017-05" db="EMBL/GenBank/DDBJ databases">
        <title>Vagococcus spp. assemblies.</title>
        <authorList>
            <person name="Gulvik C.A."/>
        </authorList>
    </citation>
    <scope>NUCLEOTIDE SEQUENCE [LARGE SCALE GENOMIC DNA]</scope>
    <source>
        <strain evidence="2 3">NCFB 2777</strain>
    </source>
</reference>
<sequence>MRKIKTFSLISLTGIGLSYLNYYQIIRQLNYYRGDYRVDLPKRAIFNRLFIHTDFYGIDYMAGKNVMQLVSPFIFFLTAVVVGSFFFLSMEKNYYQYVLIRSENKKKGYRWIRRYGSVKVVVFSLVFHLSLFTLVSYGNNYPYAESLRMFNQSFVKLSLAHTLLLLGLWYLGFCLYLKVTSLGYLFGMSGVITSLFIINMSFPKASLIFIDWQDNYSISSVLGMCLIVLSYFWEKKLDYEI</sequence>
<name>A0A429ZTW8_9ENTE</name>
<comment type="caution">
    <text evidence="2">The sequence shown here is derived from an EMBL/GenBank/DDBJ whole genome shotgun (WGS) entry which is preliminary data.</text>
</comment>
<dbReference type="OrthoDB" id="9969181at2"/>